<evidence type="ECO:0000256" key="4">
    <source>
        <dbReference type="ARBA" id="ARBA00049288"/>
    </source>
</evidence>
<comment type="catalytic activity">
    <reaction evidence="4">
        <text>oxaloacetate + acetyl-CoA + H2O = citrate + CoA + H(+)</text>
        <dbReference type="Rhea" id="RHEA:16845"/>
        <dbReference type="ChEBI" id="CHEBI:15377"/>
        <dbReference type="ChEBI" id="CHEBI:15378"/>
        <dbReference type="ChEBI" id="CHEBI:16452"/>
        <dbReference type="ChEBI" id="CHEBI:16947"/>
        <dbReference type="ChEBI" id="CHEBI:57287"/>
        <dbReference type="ChEBI" id="CHEBI:57288"/>
        <dbReference type="EC" id="2.3.3.16"/>
    </reaction>
</comment>
<comment type="pathway">
    <text evidence="1">Carbohydrate metabolism; tricarboxylic acid cycle.</text>
</comment>
<organism evidence="7 8">
    <name type="scientific">Piscibacillus salipiscarius</name>
    <dbReference type="NCBI Taxonomy" id="299480"/>
    <lineage>
        <taxon>Bacteria</taxon>
        <taxon>Bacillati</taxon>
        <taxon>Bacillota</taxon>
        <taxon>Bacilli</taxon>
        <taxon>Bacillales</taxon>
        <taxon>Bacillaceae</taxon>
        <taxon>Piscibacillus</taxon>
    </lineage>
</organism>
<dbReference type="Gene3D" id="1.10.230.10">
    <property type="entry name" value="Cytochrome P450-Terp, domain 2"/>
    <property type="match status" value="1"/>
</dbReference>
<comment type="caution">
    <text evidence="7">The sequence shown here is derived from an EMBL/GenBank/DDBJ whole genome shotgun (WGS) entry which is preliminary data.</text>
</comment>
<evidence type="ECO:0000256" key="1">
    <source>
        <dbReference type="ARBA" id="ARBA00005163"/>
    </source>
</evidence>
<dbReference type="InterPro" id="IPR036969">
    <property type="entry name" value="Citrate_synthase_sf"/>
</dbReference>
<dbReference type="PANTHER" id="PTHR11739:SF4">
    <property type="entry name" value="CITRATE SYNTHASE, PEROXISOMAL"/>
    <property type="match status" value="1"/>
</dbReference>
<dbReference type="Proteomes" id="UP001597452">
    <property type="component" value="Unassembled WGS sequence"/>
</dbReference>
<name>A0ABW5QA20_9BACI</name>
<accession>A0ABW5QA20</accession>
<dbReference type="PRINTS" id="PR00143">
    <property type="entry name" value="CITRTSNTHASE"/>
</dbReference>
<dbReference type="InterPro" id="IPR024176">
    <property type="entry name" value="Citrate_synthase_bac-typ"/>
</dbReference>
<dbReference type="EMBL" id="JBHUMZ010000019">
    <property type="protein sequence ID" value="MFD2638788.1"/>
    <property type="molecule type" value="Genomic_DNA"/>
</dbReference>
<dbReference type="Pfam" id="PF00285">
    <property type="entry name" value="Citrate_synt"/>
    <property type="match status" value="1"/>
</dbReference>
<keyword evidence="3 5" id="KW-0808">Transferase</keyword>
<sequence length="360" mass="40468">MIYKGLKGVVCTETKLSKIDGERGKLIYAGYSAKDLAISRSFEEVAYLFWYGQLPNEKEFKWIQDQFKDNRELPFHLKNIIKSLPPSLEMLDVLRTAISAVEVTSNERPSIDDSIKLTSLIPSIIAYRLHALGVRSFPSIQRDLNHVAHYYYMVTGREPKQEYIKPLETYMILTMEHGLNASTFSARVTTSTESDLASSIASAIGTMKGPLHGGAPSGVIEFLNEASQSDDISDLIRHKVKSGEKLMGFGHRVYQTLDPRAMALKQIVHENQKADKWFELALKVEQVAIDVLAELKPGRNLYTNVEYYAAAVMKALDIDSSLFTATFTASRIVGWTAHVIEQRQDNTIFRPKAKYVGPTL</sequence>
<dbReference type="RefSeq" id="WP_377328541.1">
    <property type="nucleotide sequence ID" value="NZ_JBHUMZ010000019.1"/>
</dbReference>
<dbReference type="InterPro" id="IPR002020">
    <property type="entry name" value="Citrate_synthase"/>
</dbReference>
<protein>
    <recommendedName>
        <fullName evidence="5">Citrate synthase</fullName>
    </recommendedName>
</protein>
<dbReference type="SUPFAM" id="SSF48256">
    <property type="entry name" value="Citrate synthase"/>
    <property type="match status" value="1"/>
</dbReference>
<dbReference type="InterPro" id="IPR016143">
    <property type="entry name" value="Citrate_synth-like_sm_a-sub"/>
</dbReference>
<dbReference type="PROSITE" id="PS00480">
    <property type="entry name" value="CITRATE_SYNTHASE"/>
    <property type="match status" value="1"/>
</dbReference>
<dbReference type="Gene3D" id="1.10.580.10">
    <property type="entry name" value="Citrate Synthase, domain 1"/>
    <property type="match status" value="1"/>
</dbReference>
<gene>
    <name evidence="7" type="ORF">ACFSW4_07930</name>
</gene>
<evidence type="ECO:0000313" key="7">
    <source>
        <dbReference type="EMBL" id="MFD2638788.1"/>
    </source>
</evidence>
<evidence type="ECO:0000256" key="6">
    <source>
        <dbReference type="RuleBase" id="RU003406"/>
    </source>
</evidence>
<proteinExistence type="inferred from homology"/>
<reference evidence="8" key="1">
    <citation type="journal article" date="2019" name="Int. J. Syst. Evol. Microbiol.">
        <title>The Global Catalogue of Microorganisms (GCM) 10K type strain sequencing project: providing services to taxonomists for standard genome sequencing and annotation.</title>
        <authorList>
            <consortium name="The Broad Institute Genomics Platform"/>
            <consortium name="The Broad Institute Genome Sequencing Center for Infectious Disease"/>
            <person name="Wu L."/>
            <person name="Ma J."/>
        </authorList>
    </citation>
    <scope>NUCLEOTIDE SEQUENCE [LARGE SCALE GENOMIC DNA]</scope>
    <source>
        <strain evidence="8">TISTR 1571</strain>
    </source>
</reference>
<dbReference type="InterPro" id="IPR019810">
    <property type="entry name" value="Citrate_synthase_AS"/>
</dbReference>
<dbReference type="PANTHER" id="PTHR11739">
    <property type="entry name" value="CITRATE SYNTHASE"/>
    <property type="match status" value="1"/>
</dbReference>
<evidence type="ECO:0000256" key="2">
    <source>
        <dbReference type="ARBA" id="ARBA00010566"/>
    </source>
</evidence>
<dbReference type="PIRSF" id="PIRSF001369">
    <property type="entry name" value="Citrate_synth"/>
    <property type="match status" value="1"/>
</dbReference>
<keyword evidence="8" id="KW-1185">Reference proteome</keyword>
<evidence type="ECO:0000256" key="3">
    <source>
        <dbReference type="ARBA" id="ARBA00022679"/>
    </source>
</evidence>
<comment type="similarity">
    <text evidence="2 5 6">Belongs to the citrate synthase family.</text>
</comment>
<evidence type="ECO:0000313" key="8">
    <source>
        <dbReference type="Proteomes" id="UP001597452"/>
    </source>
</evidence>
<evidence type="ECO:0000256" key="5">
    <source>
        <dbReference type="PIRNR" id="PIRNR001369"/>
    </source>
</evidence>
<dbReference type="InterPro" id="IPR016142">
    <property type="entry name" value="Citrate_synth-like_lrg_a-sub"/>
</dbReference>